<dbReference type="OrthoDB" id="2289862at2759"/>
<evidence type="ECO:0000256" key="1">
    <source>
        <dbReference type="SAM" id="MobiDB-lite"/>
    </source>
</evidence>
<gene>
    <name evidence="2" type="ORF">INT46_010239</name>
</gene>
<accession>A0A8H7QPH5</accession>
<feature type="region of interest" description="Disordered" evidence="1">
    <location>
        <begin position="95"/>
        <end position="134"/>
    </location>
</feature>
<dbReference type="Proteomes" id="UP000650833">
    <property type="component" value="Unassembled WGS sequence"/>
</dbReference>
<reference evidence="2" key="1">
    <citation type="submission" date="2020-12" db="EMBL/GenBank/DDBJ databases">
        <title>Metabolic potential, ecology and presence of endohyphal bacteria is reflected in genomic diversity of Mucoromycotina.</title>
        <authorList>
            <person name="Muszewska A."/>
            <person name="Okrasinska A."/>
            <person name="Steczkiewicz K."/>
            <person name="Drgas O."/>
            <person name="Orlowska M."/>
            <person name="Perlinska-Lenart U."/>
            <person name="Aleksandrzak-Piekarczyk T."/>
            <person name="Szatraj K."/>
            <person name="Zielenkiewicz U."/>
            <person name="Pilsyk S."/>
            <person name="Malc E."/>
            <person name="Mieczkowski P."/>
            <person name="Kruszewska J.S."/>
            <person name="Biernat P."/>
            <person name="Pawlowska J."/>
        </authorList>
    </citation>
    <scope>NUCLEOTIDE SEQUENCE</scope>
    <source>
        <strain evidence="2">CBS 226.32</strain>
    </source>
</reference>
<comment type="caution">
    <text evidence="2">The sequence shown here is derived from an EMBL/GenBank/DDBJ whole genome shotgun (WGS) entry which is preliminary data.</text>
</comment>
<name>A0A8H7QPH5_9FUNG</name>
<dbReference type="EMBL" id="JAEPRC010000479">
    <property type="protein sequence ID" value="KAG2196413.1"/>
    <property type="molecule type" value="Genomic_DNA"/>
</dbReference>
<evidence type="ECO:0000313" key="2">
    <source>
        <dbReference type="EMBL" id="KAG2196413.1"/>
    </source>
</evidence>
<organism evidence="2 3">
    <name type="scientific">Mucor plumbeus</name>
    <dbReference type="NCBI Taxonomy" id="97098"/>
    <lineage>
        <taxon>Eukaryota</taxon>
        <taxon>Fungi</taxon>
        <taxon>Fungi incertae sedis</taxon>
        <taxon>Mucoromycota</taxon>
        <taxon>Mucoromycotina</taxon>
        <taxon>Mucoromycetes</taxon>
        <taxon>Mucorales</taxon>
        <taxon>Mucorineae</taxon>
        <taxon>Mucoraceae</taxon>
        <taxon>Mucor</taxon>
    </lineage>
</organism>
<proteinExistence type="predicted"/>
<evidence type="ECO:0000313" key="3">
    <source>
        <dbReference type="Proteomes" id="UP000650833"/>
    </source>
</evidence>
<protein>
    <submittedName>
        <fullName evidence="2">Uncharacterized protein</fullName>
    </submittedName>
</protein>
<feature type="compositionally biased region" description="Pro residues" evidence="1">
    <location>
        <begin position="112"/>
        <end position="128"/>
    </location>
</feature>
<dbReference type="AlphaFoldDB" id="A0A8H7QPH5"/>
<feature type="compositionally biased region" description="Polar residues" evidence="1">
    <location>
        <begin position="95"/>
        <end position="104"/>
    </location>
</feature>
<sequence length="188" mass="21100">MSHLYWNPPLLSSLVATHNMTNNKNLKRTRSTESLEKALKRSRPFYTADSPASVSSEPIFSTIKNPLSPPQLASTSTTATTAHLYPTIVSPPSPTSLKSFSISTKTERNNISPPPPPPPPPSPPPPAPDYSNVNGMLYDLHVQRFGDPEIRESWWKDQDQDIDMEEINDEYSSANSILRQAFLQRRRE</sequence>
<keyword evidence="3" id="KW-1185">Reference proteome</keyword>